<protein>
    <submittedName>
        <fullName evidence="1">Uncharacterized protein</fullName>
    </submittedName>
</protein>
<name>A0ABV5WVH7_9LACO</name>
<evidence type="ECO:0000313" key="1">
    <source>
        <dbReference type="EMBL" id="MFB9769998.1"/>
    </source>
</evidence>
<evidence type="ECO:0000313" key="2">
    <source>
        <dbReference type="Proteomes" id="UP001589691"/>
    </source>
</evidence>
<dbReference type="Proteomes" id="UP001589691">
    <property type="component" value="Unassembled WGS sequence"/>
</dbReference>
<dbReference type="EMBL" id="JBHLZY010000022">
    <property type="protein sequence ID" value="MFB9769998.1"/>
    <property type="molecule type" value="Genomic_DNA"/>
</dbReference>
<gene>
    <name evidence="1" type="ORF">ACFFLI_09015</name>
</gene>
<reference evidence="1 2" key="1">
    <citation type="submission" date="2024-09" db="EMBL/GenBank/DDBJ databases">
        <authorList>
            <person name="Sun Q."/>
            <person name="Mori K."/>
        </authorList>
    </citation>
    <scope>NUCLEOTIDE SEQUENCE [LARGE SCALE GENOMIC DNA]</scope>
    <source>
        <strain evidence="1 2">TBRC 4576</strain>
    </source>
</reference>
<organism evidence="1 2">
    <name type="scientific">Lactiplantibacillus modestisalitolerans</name>
    <dbReference type="NCBI Taxonomy" id="1457219"/>
    <lineage>
        <taxon>Bacteria</taxon>
        <taxon>Bacillati</taxon>
        <taxon>Bacillota</taxon>
        <taxon>Bacilli</taxon>
        <taxon>Lactobacillales</taxon>
        <taxon>Lactobacillaceae</taxon>
        <taxon>Lactiplantibacillus</taxon>
    </lineage>
</organism>
<keyword evidence="2" id="KW-1185">Reference proteome</keyword>
<comment type="caution">
    <text evidence="1">The sequence shown here is derived from an EMBL/GenBank/DDBJ whole genome shotgun (WGS) entry which is preliminary data.</text>
</comment>
<accession>A0ABV5WVH7</accession>
<proteinExistence type="predicted"/>
<sequence>MMDEEKICQQFDQVVRQLRGQQRLAFNQFWQAFVDAHLADLMTKYDCTDVYELATHHPQVYREWIAQIKMALYRHGVDEQGWQHLSYDEAGNLHIQREQQTLMIPIEA</sequence>